<sequence>MFNIILAQFKHETNTFSSKKTDFECFRSREYVEGEEILSYYAGTRSEMGGFLDVLAGEKDVHLVPSVAANAIPAGPVTADMWQRIRDMVLATIRETNRVDAVLLCLHGAMVTELSEDGEGDLIEEIRAAVGPQVPIMATLDLHANITQKMLTNCDVFCPYRGYPHADLYERGLEAAGILLRTLRGEIKPVMRWAKQPFLLAAVPTAMPVMNKHVKRAASFEQQPGVLSVSIGHGFFCADIEEAGLTTIAVTDNDPDRAQEIANALADGIWADRSLLQRRFYTPEEAIAQAEREQSWPVIFADVADNPGGGSTGDGTHLLRAMLNAGVKDAAVALICDPESVAAAARAGAGNTVHLWLGGKQCPEILGGPIECDAYVKLLHDGKYINDGPMGGGMPMDLQKSAVLVVDGIEVIVTCNVTQPYDVQIFRSHGIEPLRRKIIVVKSAVHFRAAFEPLAQKVYDIECPGLMPQNPKTMTYTHLRRPIYPLDEI</sequence>
<name>A0A9D1IVQ0_9CLOT</name>
<organism evidence="3 4">
    <name type="scientific">Candidatus Ventrousia excrementavium</name>
    <dbReference type="NCBI Taxonomy" id="2840961"/>
    <lineage>
        <taxon>Bacteria</taxon>
        <taxon>Bacillati</taxon>
        <taxon>Bacillota</taxon>
        <taxon>Clostridia</taxon>
        <taxon>Eubacteriales</taxon>
        <taxon>Clostridiaceae</taxon>
        <taxon>Clostridiaceae incertae sedis</taxon>
        <taxon>Candidatus Ventrousia</taxon>
    </lineage>
</organism>
<feature type="domain" description="Microcystin LR degradation protein MlrC N-terminal" evidence="2">
    <location>
        <begin position="4"/>
        <end position="290"/>
    </location>
</feature>
<feature type="domain" description="Microcystin LR degradation protein MlrC C-terminal" evidence="1">
    <location>
        <begin position="301"/>
        <end position="478"/>
    </location>
</feature>
<comment type="caution">
    <text evidence="3">The sequence shown here is derived from an EMBL/GenBank/DDBJ whole genome shotgun (WGS) entry which is preliminary data.</text>
</comment>
<evidence type="ECO:0000259" key="1">
    <source>
        <dbReference type="Pfam" id="PF07171"/>
    </source>
</evidence>
<accession>A0A9D1IVQ0</accession>
<dbReference type="Pfam" id="PF07171">
    <property type="entry name" value="MlrC_C"/>
    <property type="match status" value="1"/>
</dbReference>
<proteinExistence type="predicted"/>
<dbReference type="PIRSF" id="PIRSF012702">
    <property type="entry name" value="UCP012702"/>
    <property type="match status" value="1"/>
</dbReference>
<dbReference type="InterPro" id="IPR015995">
    <property type="entry name" value="MlrC_N"/>
</dbReference>
<dbReference type="AlphaFoldDB" id="A0A9D1IVQ0"/>
<protein>
    <submittedName>
        <fullName evidence="3">M81 family metallopeptidase</fullName>
    </submittedName>
</protein>
<evidence type="ECO:0000259" key="2">
    <source>
        <dbReference type="Pfam" id="PF07364"/>
    </source>
</evidence>
<reference evidence="3" key="2">
    <citation type="journal article" date="2021" name="PeerJ">
        <title>Extensive microbial diversity within the chicken gut microbiome revealed by metagenomics and culture.</title>
        <authorList>
            <person name="Gilroy R."/>
            <person name="Ravi A."/>
            <person name="Getino M."/>
            <person name="Pursley I."/>
            <person name="Horton D.L."/>
            <person name="Alikhan N.F."/>
            <person name="Baker D."/>
            <person name="Gharbi K."/>
            <person name="Hall N."/>
            <person name="Watson M."/>
            <person name="Adriaenssens E.M."/>
            <person name="Foster-Nyarko E."/>
            <person name="Jarju S."/>
            <person name="Secka A."/>
            <person name="Antonio M."/>
            <person name="Oren A."/>
            <person name="Chaudhuri R.R."/>
            <person name="La Ragione R."/>
            <person name="Hildebrand F."/>
            <person name="Pallen M.J."/>
        </authorList>
    </citation>
    <scope>NUCLEOTIDE SEQUENCE</scope>
    <source>
        <strain evidence="3">CHK191-8634</strain>
    </source>
</reference>
<evidence type="ECO:0000313" key="3">
    <source>
        <dbReference type="EMBL" id="HIU44010.1"/>
    </source>
</evidence>
<evidence type="ECO:0000313" key="4">
    <source>
        <dbReference type="Proteomes" id="UP000824073"/>
    </source>
</evidence>
<dbReference type="InterPro" id="IPR009197">
    <property type="entry name" value="MlrC"/>
</dbReference>
<reference evidence="3" key="1">
    <citation type="submission" date="2020-10" db="EMBL/GenBank/DDBJ databases">
        <authorList>
            <person name="Gilroy R."/>
        </authorList>
    </citation>
    <scope>NUCLEOTIDE SEQUENCE</scope>
    <source>
        <strain evidence="3">CHK191-8634</strain>
    </source>
</reference>
<dbReference type="InterPro" id="IPR010799">
    <property type="entry name" value="MlrC_C"/>
</dbReference>
<dbReference type="Proteomes" id="UP000824073">
    <property type="component" value="Unassembled WGS sequence"/>
</dbReference>
<dbReference type="Pfam" id="PF07364">
    <property type="entry name" value="DUF1485"/>
    <property type="match status" value="1"/>
</dbReference>
<gene>
    <name evidence="3" type="ORF">IAB67_06910</name>
</gene>
<dbReference type="EMBL" id="DVMR01000053">
    <property type="protein sequence ID" value="HIU44010.1"/>
    <property type="molecule type" value="Genomic_DNA"/>
</dbReference>